<keyword evidence="1" id="KW-1133">Transmembrane helix</keyword>
<dbReference type="AlphaFoldDB" id="A0AAV9DSZ3"/>
<keyword evidence="1" id="KW-0472">Membrane</keyword>
<name>A0AAV9DSZ3_ACOCL</name>
<dbReference type="PANTHER" id="PTHR36779:SF1">
    <property type="entry name" value="OS04G0600400 PROTEIN"/>
    <property type="match status" value="1"/>
</dbReference>
<feature type="transmembrane region" description="Helical" evidence="1">
    <location>
        <begin position="117"/>
        <end position="135"/>
    </location>
</feature>
<keyword evidence="3" id="KW-1185">Reference proteome</keyword>
<protein>
    <submittedName>
        <fullName evidence="2">Uncharacterized protein</fullName>
    </submittedName>
</protein>
<reference evidence="2" key="2">
    <citation type="submission" date="2023-06" db="EMBL/GenBank/DDBJ databases">
        <authorList>
            <person name="Ma L."/>
            <person name="Liu K.-W."/>
            <person name="Li Z."/>
            <person name="Hsiao Y.-Y."/>
            <person name="Qi Y."/>
            <person name="Fu T."/>
            <person name="Tang G."/>
            <person name="Zhang D."/>
            <person name="Sun W.-H."/>
            <person name="Liu D.-K."/>
            <person name="Li Y."/>
            <person name="Chen G.-Z."/>
            <person name="Liu X.-D."/>
            <person name="Liao X.-Y."/>
            <person name="Jiang Y.-T."/>
            <person name="Yu X."/>
            <person name="Hao Y."/>
            <person name="Huang J."/>
            <person name="Zhao X.-W."/>
            <person name="Ke S."/>
            <person name="Chen Y.-Y."/>
            <person name="Wu W.-L."/>
            <person name="Hsu J.-L."/>
            <person name="Lin Y.-F."/>
            <person name="Huang M.-D."/>
            <person name="Li C.-Y."/>
            <person name="Huang L."/>
            <person name="Wang Z.-W."/>
            <person name="Zhao X."/>
            <person name="Zhong W.-Y."/>
            <person name="Peng D.-H."/>
            <person name="Ahmad S."/>
            <person name="Lan S."/>
            <person name="Zhang J.-S."/>
            <person name="Tsai W.-C."/>
            <person name="Van De Peer Y."/>
            <person name="Liu Z.-J."/>
        </authorList>
    </citation>
    <scope>NUCLEOTIDE SEQUENCE</scope>
    <source>
        <strain evidence="2">CP</strain>
        <tissue evidence="2">Leaves</tissue>
    </source>
</reference>
<accession>A0AAV9DSZ3</accession>
<comment type="caution">
    <text evidence="2">The sequence shown here is derived from an EMBL/GenBank/DDBJ whole genome shotgun (WGS) entry which is preliminary data.</text>
</comment>
<evidence type="ECO:0000256" key="1">
    <source>
        <dbReference type="SAM" id="Phobius"/>
    </source>
</evidence>
<gene>
    <name evidence="2" type="ORF">QJS10_CPB11g00061</name>
</gene>
<proteinExistence type="predicted"/>
<reference evidence="2" key="1">
    <citation type="journal article" date="2023" name="Nat. Commun.">
        <title>Diploid and tetraploid genomes of Acorus and the evolution of monocots.</title>
        <authorList>
            <person name="Ma L."/>
            <person name="Liu K.W."/>
            <person name="Li Z."/>
            <person name="Hsiao Y.Y."/>
            <person name="Qi Y."/>
            <person name="Fu T."/>
            <person name="Tang G.D."/>
            <person name="Zhang D."/>
            <person name="Sun W.H."/>
            <person name="Liu D.K."/>
            <person name="Li Y."/>
            <person name="Chen G.Z."/>
            <person name="Liu X.D."/>
            <person name="Liao X.Y."/>
            <person name="Jiang Y.T."/>
            <person name="Yu X."/>
            <person name="Hao Y."/>
            <person name="Huang J."/>
            <person name="Zhao X.W."/>
            <person name="Ke S."/>
            <person name="Chen Y.Y."/>
            <person name="Wu W.L."/>
            <person name="Hsu J.L."/>
            <person name="Lin Y.F."/>
            <person name="Huang M.D."/>
            <person name="Li C.Y."/>
            <person name="Huang L."/>
            <person name="Wang Z.W."/>
            <person name="Zhao X."/>
            <person name="Zhong W.Y."/>
            <person name="Peng D.H."/>
            <person name="Ahmad S."/>
            <person name="Lan S."/>
            <person name="Zhang J.S."/>
            <person name="Tsai W.C."/>
            <person name="Van de Peer Y."/>
            <person name="Liu Z.J."/>
        </authorList>
    </citation>
    <scope>NUCLEOTIDE SEQUENCE</scope>
    <source>
        <strain evidence="2">CP</strain>
    </source>
</reference>
<sequence>MKARFRVNETYNCRYTPGTSVADIYSDDLFNCQAKDPSLVEMSRRFLHLFMKAFNSIYMEKGRGWRRILESAIGTLFGMLSSLFLVGTMKLLQRLRRAITRSWDDWRLRAAVYKTRFRRVCIFVAYISFMGWLTVQYSKFIGLREFLIGSYIGERRL</sequence>
<keyword evidence="1" id="KW-0812">Transmembrane</keyword>
<evidence type="ECO:0000313" key="3">
    <source>
        <dbReference type="Proteomes" id="UP001180020"/>
    </source>
</evidence>
<organism evidence="2 3">
    <name type="scientific">Acorus calamus</name>
    <name type="common">Sweet flag</name>
    <dbReference type="NCBI Taxonomy" id="4465"/>
    <lineage>
        <taxon>Eukaryota</taxon>
        <taxon>Viridiplantae</taxon>
        <taxon>Streptophyta</taxon>
        <taxon>Embryophyta</taxon>
        <taxon>Tracheophyta</taxon>
        <taxon>Spermatophyta</taxon>
        <taxon>Magnoliopsida</taxon>
        <taxon>Liliopsida</taxon>
        <taxon>Acoraceae</taxon>
        <taxon>Acorus</taxon>
    </lineage>
</organism>
<evidence type="ECO:0000313" key="2">
    <source>
        <dbReference type="EMBL" id="KAK1304067.1"/>
    </source>
</evidence>
<dbReference type="EMBL" id="JAUJYO010000011">
    <property type="protein sequence ID" value="KAK1304067.1"/>
    <property type="molecule type" value="Genomic_DNA"/>
</dbReference>
<feature type="transmembrane region" description="Helical" evidence="1">
    <location>
        <begin position="72"/>
        <end position="92"/>
    </location>
</feature>
<dbReference type="PANTHER" id="PTHR36779">
    <property type="entry name" value="OSJNBA0083N12.13 PROTEIN"/>
    <property type="match status" value="1"/>
</dbReference>
<dbReference type="Proteomes" id="UP001180020">
    <property type="component" value="Unassembled WGS sequence"/>
</dbReference>